<comment type="caution">
    <text evidence="2">The sequence shown here is derived from an EMBL/GenBank/DDBJ whole genome shotgun (WGS) entry which is preliminary data.</text>
</comment>
<feature type="region of interest" description="Disordered" evidence="1">
    <location>
        <begin position="1"/>
        <end position="28"/>
    </location>
</feature>
<dbReference type="GeneID" id="87865762"/>
<feature type="region of interest" description="Disordered" evidence="1">
    <location>
        <begin position="155"/>
        <end position="227"/>
    </location>
</feature>
<organism evidence="2 3">
    <name type="scientific">Neurospora tetraspora</name>
    <dbReference type="NCBI Taxonomy" id="94610"/>
    <lineage>
        <taxon>Eukaryota</taxon>
        <taxon>Fungi</taxon>
        <taxon>Dikarya</taxon>
        <taxon>Ascomycota</taxon>
        <taxon>Pezizomycotina</taxon>
        <taxon>Sordariomycetes</taxon>
        <taxon>Sordariomycetidae</taxon>
        <taxon>Sordariales</taxon>
        <taxon>Sordariaceae</taxon>
        <taxon>Neurospora</taxon>
    </lineage>
</organism>
<dbReference type="EMBL" id="JAUEPP010000010">
    <property type="protein sequence ID" value="KAK3334686.1"/>
    <property type="molecule type" value="Genomic_DNA"/>
</dbReference>
<reference evidence="2" key="1">
    <citation type="journal article" date="2023" name="Mol. Phylogenet. Evol.">
        <title>Genome-scale phylogeny and comparative genomics of the fungal order Sordariales.</title>
        <authorList>
            <person name="Hensen N."/>
            <person name="Bonometti L."/>
            <person name="Westerberg I."/>
            <person name="Brannstrom I.O."/>
            <person name="Guillou S."/>
            <person name="Cros-Aarteil S."/>
            <person name="Calhoun S."/>
            <person name="Haridas S."/>
            <person name="Kuo A."/>
            <person name="Mondo S."/>
            <person name="Pangilinan J."/>
            <person name="Riley R."/>
            <person name="LaButti K."/>
            <person name="Andreopoulos B."/>
            <person name="Lipzen A."/>
            <person name="Chen C."/>
            <person name="Yan M."/>
            <person name="Daum C."/>
            <person name="Ng V."/>
            <person name="Clum A."/>
            <person name="Steindorff A."/>
            <person name="Ohm R.A."/>
            <person name="Martin F."/>
            <person name="Silar P."/>
            <person name="Natvig D.O."/>
            <person name="Lalanne C."/>
            <person name="Gautier V."/>
            <person name="Ament-Velasquez S.L."/>
            <person name="Kruys A."/>
            <person name="Hutchinson M.I."/>
            <person name="Powell A.J."/>
            <person name="Barry K."/>
            <person name="Miller A.N."/>
            <person name="Grigoriev I.V."/>
            <person name="Debuchy R."/>
            <person name="Gladieux P."/>
            <person name="Hiltunen Thoren M."/>
            <person name="Johannesson H."/>
        </authorList>
    </citation>
    <scope>NUCLEOTIDE SEQUENCE</scope>
    <source>
        <strain evidence="2">CBS 560.94</strain>
    </source>
</reference>
<dbReference type="AlphaFoldDB" id="A0AAE0J1X6"/>
<dbReference type="RefSeq" id="XP_062676852.1">
    <property type="nucleotide sequence ID" value="XM_062828608.1"/>
</dbReference>
<evidence type="ECO:0000256" key="1">
    <source>
        <dbReference type="SAM" id="MobiDB-lite"/>
    </source>
</evidence>
<sequence>MSSPSSNSRQSQMRNNQPPCLQASAASRSQSIAEEAARLTAVTNQVIATFNRNEGARIPAVTNQAMATFDPNNFIESMDAALNAMRAVAGGEPHRVRRIRRIAHDIANVYERNSHLSRGRRHPRNPENGIPNPPPPYTALPSKGEVTIEMALPEPEYTPHYTPSGQGQKRKREEEVENEEDDDVEEEYHGFIRSSAPSPEPTVPQRATRCPGFAVEDDGDVSDEAAA</sequence>
<feature type="region of interest" description="Disordered" evidence="1">
    <location>
        <begin position="113"/>
        <end position="140"/>
    </location>
</feature>
<reference evidence="2" key="2">
    <citation type="submission" date="2023-06" db="EMBL/GenBank/DDBJ databases">
        <authorList>
            <consortium name="Lawrence Berkeley National Laboratory"/>
            <person name="Haridas S."/>
            <person name="Hensen N."/>
            <person name="Bonometti L."/>
            <person name="Westerberg I."/>
            <person name="Brannstrom I.O."/>
            <person name="Guillou S."/>
            <person name="Cros-Aarteil S."/>
            <person name="Calhoun S."/>
            <person name="Kuo A."/>
            <person name="Mondo S."/>
            <person name="Pangilinan J."/>
            <person name="Riley R."/>
            <person name="Labutti K."/>
            <person name="Andreopoulos B."/>
            <person name="Lipzen A."/>
            <person name="Chen C."/>
            <person name="Yanf M."/>
            <person name="Daum C."/>
            <person name="Ng V."/>
            <person name="Clum A."/>
            <person name="Steindorff A."/>
            <person name="Ohm R."/>
            <person name="Martin F."/>
            <person name="Silar P."/>
            <person name="Natvig D."/>
            <person name="Lalanne C."/>
            <person name="Gautier V."/>
            <person name="Ament-Velasquez S.L."/>
            <person name="Kruys A."/>
            <person name="Hutchinson M.I."/>
            <person name="Powell A.J."/>
            <person name="Barry K."/>
            <person name="Miller A.N."/>
            <person name="Grigoriev I.V."/>
            <person name="Debuchy R."/>
            <person name="Gladieux P."/>
            <person name="Thoren M.H."/>
            <person name="Johannesson H."/>
        </authorList>
    </citation>
    <scope>NUCLEOTIDE SEQUENCE</scope>
    <source>
        <strain evidence="2">CBS 560.94</strain>
    </source>
</reference>
<evidence type="ECO:0000313" key="3">
    <source>
        <dbReference type="Proteomes" id="UP001278500"/>
    </source>
</evidence>
<evidence type="ECO:0000313" key="2">
    <source>
        <dbReference type="EMBL" id="KAK3334686.1"/>
    </source>
</evidence>
<keyword evidence="3" id="KW-1185">Reference proteome</keyword>
<proteinExistence type="predicted"/>
<gene>
    <name evidence="2" type="ORF">B0H65DRAFT_512839</name>
</gene>
<name>A0AAE0J1X6_9PEZI</name>
<accession>A0AAE0J1X6</accession>
<protein>
    <submittedName>
        <fullName evidence="2">Uncharacterized protein</fullName>
    </submittedName>
</protein>
<dbReference type="Proteomes" id="UP001278500">
    <property type="component" value="Unassembled WGS sequence"/>
</dbReference>
<feature type="compositionally biased region" description="Acidic residues" evidence="1">
    <location>
        <begin position="215"/>
        <end position="227"/>
    </location>
</feature>
<feature type="compositionally biased region" description="Acidic residues" evidence="1">
    <location>
        <begin position="175"/>
        <end position="186"/>
    </location>
</feature>